<evidence type="ECO:0000256" key="1">
    <source>
        <dbReference type="ARBA" id="ARBA00005711"/>
    </source>
</evidence>
<accession>A0AAQ3QNT0</accession>
<dbReference type="EMBL" id="CP136897">
    <property type="protein sequence ID" value="WOL16213.1"/>
    <property type="molecule type" value="Genomic_DNA"/>
</dbReference>
<keyword evidence="5" id="KW-1185">Reference proteome</keyword>
<evidence type="ECO:0000313" key="4">
    <source>
        <dbReference type="EMBL" id="WOL16213.1"/>
    </source>
</evidence>
<feature type="region of interest" description="Disordered" evidence="2">
    <location>
        <begin position="80"/>
        <end position="103"/>
    </location>
</feature>
<evidence type="ECO:0000313" key="5">
    <source>
        <dbReference type="Proteomes" id="UP001327560"/>
    </source>
</evidence>
<feature type="compositionally biased region" description="Polar residues" evidence="2">
    <location>
        <begin position="94"/>
        <end position="103"/>
    </location>
</feature>
<dbReference type="Proteomes" id="UP001327560">
    <property type="component" value="Chromosome 8"/>
</dbReference>
<feature type="region of interest" description="Disordered" evidence="2">
    <location>
        <begin position="257"/>
        <end position="278"/>
    </location>
</feature>
<gene>
    <name evidence="4" type="ORF">Cni_G24995</name>
</gene>
<evidence type="ECO:0000259" key="3">
    <source>
        <dbReference type="Pfam" id="PF03763"/>
    </source>
</evidence>
<dbReference type="PANTHER" id="PTHR31471:SF49">
    <property type="entry name" value="REMORIN FAMILY PROTEIN"/>
    <property type="match status" value="1"/>
</dbReference>
<reference evidence="4 5" key="1">
    <citation type="submission" date="2023-10" db="EMBL/GenBank/DDBJ databases">
        <title>Chromosome-scale genome assembly provides insights into flower coloration mechanisms of Canna indica.</title>
        <authorList>
            <person name="Li C."/>
        </authorList>
    </citation>
    <scope>NUCLEOTIDE SEQUENCE [LARGE SCALE GENOMIC DNA]</scope>
    <source>
        <tissue evidence="4">Flower</tissue>
    </source>
</reference>
<dbReference type="PANTHER" id="PTHR31471">
    <property type="entry name" value="OS02G0116800 PROTEIN"/>
    <property type="match status" value="1"/>
</dbReference>
<name>A0AAQ3QNT0_9LILI</name>
<evidence type="ECO:0000256" key="2">
    <source>
        <dbReference type="SAM" id="MobiDB-lite"/>
    </source>
</evidence>
<protein>
    <recommendedName>
        <fullName evidence="3">Remorin C-terminal domain-containing protein</fullName>
    </recommendedName>
</protein>
<feature type="domain" description="Remorin C-terminal" evidence="3">
    <location>
        <begin position="421"/>
        <end position="525"/>
    </location>
</feature>
<feature type="region of interest" description="Disordered" evidence="2">
    <location>
        <begin position="318"/>
        <end position="367"/>
    </location>
</feature>
<dbReference type="InterPro" id="IPR005516">
    <property type="entry name" value="Remorin_C"/>
</dbReference>
<organism evidence="4 5">
    <name type="scientific">Canna indica</name>
    <name type="common">Indian-shot</name>
    <dbReference type="NCBI Taxonomy" id="4628"/>
    <lineage>
        <taxon>Eukaryota</taxon>
        <taxon>Viridiplantae</taxon>
        <taxon>Streptophyta</taxon>
        <taxon>Embryophyta</taxon>
        <taxon>Tracheophyta</taxon>
        <taxon>Spermatophyta</taxon>
        <taxon>Magnoliopsida</taxon>
        <taxon>Liliopsida</taxon>
        <taxon>Zingiberales</taxon>
        <taxon>Cannaceae</taxon>
        <taxon>Canna</taxon>
    </lineage>
</organism>
<proteinExistence type="inferred from homology"/>
<feature type="region of interest" description="Disordered" evidence="2">
    <location>
        <begin position="24"/>
        <end position="51"/>
    </location>
</feature>
<comment type="similarity">
    <text evidence="1">Belongs to the remorin family.</text>
</comment>
<dbReference type="Pfam" id="PF03763">
    <property type="entry name" value="Remorin_C"/>
    <property type="match status" value="1"/>
</dbReference>
<sequence>MEYERIRKVQIGILSPTKLRMKLLGPRNSTRKEANNSSKTSPSKNDDMKFARNSLLSDDVDDEESSMDISRCLRPDNVANSEASGAEFPDKKASTFSTVSRPQSEINHATQNCCASIPHQAHSNNLCIIHPLRSFDEGGSFHNNGNDVASSFEFHRGERTIQQSSVSILYRHVPSKWNDAEKWIMNRQIMTNLKKKAPHNHLNHQTSSTLQRVDTDSTIAENKPSIKQTLDNRRTELNQTSSLEMVEKFSFIHHGSNGKSVESANSAPYSSTSHSSLIPGEEKNYQELSIMRRHVSEPIAVPTMQSVSMRDIGTEMTPVPTPLGSITPTRSSVSSLPSTPRPGAVSSFPTDDTKNAELDYSETKGGKDKLTESEVRLKIRREIAALGIQLGKTNIVSWASKEVEQCSISPKTPNIDTRKKEYEACAAAWEEAENTKHMARYKQEEVKIQAWQNHQKAKIEAKMNNIEAKAQQTITRVNAKMAEKLSMTQEQVKKKQAAAQVRMNKQAARVSHKAAHIRRTGQVPSANFLCCSGFF</sequence>
<feature type="compositionally biased region" description="Basic and acidic residues" evidence="2">
    <location>
        <begin position="351"/>
        <end position="367"/>
    </location>
</feature>
<feature type="compositionally biased region" description="Polar residues" evidence="2">
    <location>
        <begin position="257"/>
        <end position="276"/>
    </location>
</feature>
<dbReference type="AlphaFoldDB" id="A0AAQ3QNT0"/>
<feature type="compositionally biased region" description="Polar residues" evidence="2">
    <location>
        <begin position="324"/>
        <end position="338"/>
    </location>
</feature>